<dbReference type="AlphaFoldDB" id="N6ZMM5"/>
<gene>
    <name evidence="2" type="ORF">C667_18362</name>
</gene>
<dbReference type="SUPFAM" id="SSF48371">
    <property type="entry name" value="ARM repeat"/>
    <property type="match status" value="1"/>
</dbReference>
<evidence type="ECO:0008006" key="4">
    <source>
        <dbReference type="Google" id="ProtNLM"/>
    </source>
</evidence>
<proteinExistence type="predicted"/>
<keyword evidence="3" id="KW-1185">Reference proteome</keyword>
<evidence type="ECO:0000313" key="2">
    <source>
        <dbReference type="EMBL" id="ENO95573.1"/>
    </source>
</evidence>
<protein>
    <recommendedName>
        <fullName evidence="4">TIGR02270 family protein</fullName>
    </recommendedName>
</protein>
<name>N6ZMM5_9RHOO</name>
<organism evidence="2 3">
    <name type="scientific">Thauera phenylacetica B4P</name>
    <dbReference type="NCBI Taxonomy" id="1234382"/>
    <lineage>
        <taxon>Bacteria</taxon>
        <taxon>Pseudomonadati</taxon>
        <taxon>Pseudomonadota</taxon>
        <taxon>Betaproteobacteria</taxon>
        <taxon>Rhodocyclales</taxon>
        <taxon>Zoogloeaceae</taxon>
        <taxon>Thauera</taxon>
    </lineage>
</organism>
<reference evidence="2 3" key="1">
    <citation type="submission" date="2012-09" db="EMBL/GenBank/DDBJ databases">
        <title>Draft Genome Sequences of 6 Strains from Genus Thauera.</title>
        <authorList>
            <person name="Liu B."/>
            <person name="Shapleigh J.P."/>
            <person name="Frostegard A.H."/>
        </authorList>
    </citation>
    <scope>NUCLEOTIDE SEQUENCE [LARGE SCALE GENOMIC DNA]</scope>
    <source>
        <strain evidence="2 3">B4P</strain>
    </source>
</reference>
<comment type="caution">
    <text evidence="2">The sequence shown here is derived from an EMBL/GenBank/DDBJ whole genome shotgun (WGS) entry which is preliminary data.</text>
</comment>
<feature type="region of interest" description="Disordered" evidence="1">
    <location>
        <begin position="313"/>
        <end position="338"/>
    </location>
</feature>
<sequence>MQRKFPQPLLAVVRQHTDEAAHLRTVRSVLVAAPHVKLHHLRRLDDRIAAHLDGLVVAGECGSQLCDAALESPGTGEMFCAAIRALDERKDEGLDKVLAIAAALPETLTGLVSALGWVSAPGLKGIVSGLLTSSDPFRQRIGIAACALHRVDPGPPLVSLVASTEPALRARAMRCAGELGRVDLLPLLVSALQDKDPECHFRAAQAALLLGDRRTALAALRDVALQPGPFRLQALALALFAAETTFAYELLKQVASQREDVRLLIRAVGLAGDTARIPWLVGLMSDDKLARLAGEAFSFITGADLAWLDLERKPPENVEPGPSDNPEDEDVSMDEDDGLPWPDQARVQAWRAANSQRFQPGIRYFIGAPPSWEHCLQVLKDGYQRQRVAAAHYLCLLRPGTPLFNCAAPAWRQERLLERMS</sequence>
<dbReference type="Proteomes" id="UP000013047">
    <property type="component" value="Unassembled WGS sequence"/>
</dbReference>
<dbReference type="NCBIfam" id="TIGR02270">
    <property type="entry name" value="TIGR02270 family protein"/>
    <property type="match status" value="1"/>
</dbReference>
<accession>N6ZMM5</accession>
<dbReference type="EMBL" id="AMXF01000200">
    <property type="protein sequence ID" value="ENO95573.1"/>
    <property type="molecule type" value="Genomic_DNA"/>
</dbReference>
<dbReference type="OrthoDB" id="8089803at2"/>
<dbReference type="Pfam" id="PF13646">
    <property type="entry name" value="HEAT_2"/>
    <property type="match status" value="1"/>
</dbReference>
<evidence type="ECO:0000256" key="1">
    <source>
        <dbReference type="SAM" id="MobiDB-lite"/>
    </source>
</evidence>
<evidence type="ECO:0000313" key="3">
    <source>
        <dbReference type="Proteomes" id="UP000013047"/>
    </source>
</evidence>
<dbReference type="InterPro" id="IPR011989">
    <property type="entry name" value="ARM-like"/>
</dbReference>
<dbReference type="InterPro" id="IPR016024">
    <property type="entry name" value="ARM-type_fold"/>
</dbReference>
<dbReference type="Gene3D" id="1.25.10.10">
    <property type="entry name" value="Leucine-rich Repeat Variant"/>
    <property type="match status" value="1"/>
</dbReference>
<dbReference type="RefSeq" id="WP_004373803.1">
    <property type="nucleotide sequence ID" value="NZ_AMXF01000200.1"/>
</dbReference>
<feature type="compositionally biased region" description="Acidic residues" evidence="1">
    <location>
        <begin position="325"/>
        <end position="338"/>
    </location>
</feature>
<dbReference type="InterPro" id="IPR011959">
    <property type="entry name" value="CHP02270"/>
</dbReference>